<dbReference type="SUPFAM" id="SSF48340">
    <property type="entry name" value="Interferon-induced guanylate-binding protein 1 (GBP1), C-terminal domain"/>
    <property type="match status" value="1"/>
</dbReference>
<dbReference type="Gene3D" id="1.20.58.420">
    <property type="entry name" value="AHSP"/>
    <property type="match status" value="1"/>
</dbReference>
<name>A0AAQ4DER5_AMBAM</name>
<dbReference type="InterPro" id="IPR027417">
    <property type="entry name" value="P-loop_NTPase"/>
</dbReference>
<accession>A0AAQ4DER5</accession>
<feature type="coiled-coil region" evidence="5">
    <location>
        <begin position="417"/>
        <end position="447"/>
    </location>
</feature>
<proteinExistence type="inferred from homology"/>
<keyword evidence="8" id="KW-1185">Reference proteome</keyword>
<keyword evidence="2" id="KW-0378">Hydrolase</keyword>
<dbReference type="EMBL" id="JARKHS020031692">
    <property type="protein sequence ID" value="KAK8760955.1"/>
    <property type="molecule type" value="Genomic_DNA"/>
</dbReference>
<evidence type="ECO:0000313" key="8">
    <source>
        <dbReference type="Proteomes" id="UP001321473"/>
    </source>
</evidence>
<evidence type="ECO:0000256" key="4">
    <source>
        <dbReference type="PROSITE-ProRule" id="PRU01052"/>
    </source>
</evidence>
<dbReference type="PROSITE" id="PS51715">
    <property type="entry name" value="G_GB1_RHD3"/>
    <property type="match status" value="1"/>
</dbReference>
<comment type="similarity">
    <text evidence="4">Belongs to the TRAFAC class dynamin-like GTPase superfamily. GB1/RHD3 GTPase family.</text>
</comment>
<evidence type="ECO:0000256" key="2">
    <source>
        <dbReference type="ARBA" id="ARBA00022801"/>
    </source>
</evidence>
<keyword evidence="3" id="KW-0342">GTP-binding</keyword>
<dbReference type="GO" id="GO:0005525">
    <property type="term" value="F:GTP binding"/>
    <property type="evidence" value="ECO:0007669"/>
    <property type="project" value="UniProtKB-KW"/>
</dbReference>
<keyword evidence="1" id="KW-0547">Nucleotide-binding</keyword>
<sequence length="513" mass="59314">MACHENYGKAVQILQLNDDHSFSLNESQLEAILLDDRVKDKPVAVVSVAGTYRQGKSFLLAFFLRFFQNKCQSEWLDNPRIPLGGFEWKPGSRLHTTGILLWSVPFLVTTPEGEEVVVLLMDTQGSFDCKSTVEECTTIFALSIMISSVQVYNIFRNIQEDHLQHLQFSSEYGRLAQEETGVVPFQRLVFLVRDWPFNEEADFGAEGGHSVLQECLKIMDEQHDELRGLRRQIWSCFSQIDCFLMPRPGDKVETDYCFEGSLMDVDNNFKQKVQELVHWLLAPENLAPKKINGQKITCEELMKYFRAYAAAFQGGTLPSPKTVLQATAEASNMAAKEKATNFYLDAMNRVPRGDLDKLLESHAELLEETTQLFKRTPKFGDESVSQSYLGALTTDLLMHFERIYKQEEQFFLIEKGKDEQRQRERETERQREEVRQREREIHRVKEEEWALEMESEIESEYETQEAIEQMQLIVSKRQWISKQISRLSCASVVITMIIIPIGLYDLIAKLRKA</sequence>
<dbReference type="PANTHER" id="PTHR10751">
    <property type="entry name" value="GUANYLATE BINDING PROTEIN"/>
    <property type="match status" value="1"/>
</dbReference>
<organism evidence="7 8">
    <name type="scientific">Amblyomma americanum</name>
    <name type="common">Lone star tick</name>
    <dbReference type="NCBI Taxonomy" id="6943"/>
    <lineage>
        <taxon>Eukaryota</taxon>
        <taxon>Metazoa</taxon>
        <taxon>Ecdysozoa</taxon>
        <taxon>Arthropoda</taxon>
        <taxon>Chelicerata</taxon>
        <taxon>Arachnida</taxon>
        <taxon>Acari</taxon>
        <taxon>Parasitiformes</taxon>
        <taxon>Ixodida</taxon>
        <taxon>Ixodoidea</taxon>
        <taxon>Ixodidae</taxon>
        <taxon>Amblyomminae</taxon>
        <taxon>Amblyomma</taxon>
    </lineage>
</organism>
<dbReference type="CDD" id="cd01851">
    <property type="entry name" value="GBP"/>
    <property type="match status" value="1"/>
</dbReference>
<dbReference type="InterPro" id="IPR015894">
    <property type="entry name" value="Guanylate-bd_N"/>
</dbReference>
<dbReference type="GO" id="GO:0003924">
    <property type="term" value="F:GTPase activity"/>
    <property type="evidence" value="ECO:0007669"/>
    <property type="project" value="InterPro"/>
</dbReference>
<feature type="domain" description="GB1/RHD3-type G" evidence="6">
    <location>
        <begin position="40"/>
        <end position="285"/>
    </location>
</feature>
<dbReference type="InterPro" id="IPR036543">
    <property type="entry name" value="Guanylate-bd_C_sf"/>
</dbReference>
<comment type="caution">
    <text evidence="7">The sequence shown here is derived from an EMBL/GenBank/DDBJ whole genome shotgun (WGS) entry which is preliminary data.</text>
</comment>
<keyword evidence="5" id="KW-0175">Coiled coil</keyword>
<dbReference type="AlphaFoldDB" id="A0AAQ4DER5"/>
<evidence type="ECO:0000256" key="1">
    <source>
        <dbReference type="ARBA" id="ARBA00022741"/>
    </source>
</evidence>
<dbReference type="Gene3D" id="3.40.50.300">
    <property type="entry name" value="P-loop containing nucleotide triphosphate hydrolases"/>
    <property type="match status" value="1"/>
</dbReference>
<evidence type="ECO:0000256" key="5">
    <source>
        <dbReference type="SAM" id="Coils"/>
    </source>
</evidence>
<reference evidence="7 8" key="1">
    <citation type="journal article" date="2023" name="Arcadia Sci">
        <title>De novo assembly of a long-read Amblyomma americanum tick genome.</title>
        <authorList>
            <person name="Chou S."/>
            <person name="Poskanzer K.E."/>
            <person name="Rollins M."/>
            <person name="Thuy-Boun P.S."/>
        </authorList>
    </citation>
    <scope>NUCLEOTIDE SEQUENCE [LARGE SCALE GENOMIC DNA]</scope>
    <source>
        <strain evidence="7">F_SG_1</strain>
        <tissue evidence="7">Salivary glands</tissue>
    </source>
</reference>
<evidence type="ECO:0000256" key="3">
    <source>
        <dbReference type="ARBA" id="ARBA00023134"/>
    </source>
</evidence>
<evidence type="ECO:0000259" key="6">
    <source>
        <dbReference type="PROSITE" id="PS51715"/>
    </source>
</evidence>
<dbReference type="Pfam" id="PF02841">
    <property type="entry name" value="GBP_C"/>
    <property type="match status" value="1"/>
</dbReference>
<dbReference type="Proteomes" id="UP001321473">
    <property type="component" value="Unassembled WGS sequence"/>
</dbReference>
<dbReference type="InterPro" id="IPR003191">
    <property type="entry name" value="Guanylate-bd/ATL_C"/>
</dbReference>
<protein>
    <recommendedName>
        <fullName evidence="6">GB1/RHD3-type G domain-containing protein</fullName>
    </recommendedName>
</protein>
<evidence type="ECO:0000313" key="7">
    <source>
        <dbReference type="EMBL" id="KAK8760955.1"/>
    </source>
</evidence>
<dbReference type="SUPFAM" id="SSF52540">
    <property type="entry name" value="P-loop containing nucleoside triphosphate hydrolases"/>
    <property type="match status" value="1"/>
</dbReference>
<gene>
    <name evidence="7" type="ORF">V5799_027776</name>
</gene>
<dbReference type="InterPro" id="IPR030386">
    <property type="entry name" value="G_GB1_RHD3_dom"/>
</dbReference>
<dbReference type="Pfam" id="PF02263">
    <property type="entry name" value="GBP"/>
    <property type="match status" value="1"/>
</dbReference>